<evidence type="ECO:0000313" key="3">
    <source>
        <dbReference type="Proteomes" id="UP001500190"/>
    </source>
</evidence>
<proteinExistence type="predicted"/>
<evidence type="ECO:0000256" key="1">
    <source>
        <dbReference type="SAM" id="MobiDB-lite"/>
    </source>
</evidence>
<evidence type="ECO:0000313" key="2">
    <source>
        <dbReference type="EMBL" id="GAA1601920.1"/>
    </source>
</evidence>
<gene>
    <name evidence="2" type="ORF">GCM10009742_57710</name>
</gene>
<protein>
    <recommendedName>
        <fullName evidence="4">Protein RecA</fullName>
    </recommendedName>
</protein>
<sequence>MTGNAAPESRVTALDQARALLARAKAQKAAAGQASVPVLEDSPPDRHPPAGPVRLATVASFDPDLVHQPEPGTGERLAAVDGGRTSSPARVQRGTDTARVQRGTDTARVQRGTDTARVQQALDTAGVERELPTHPAVRELLAGAGLRGGSAYSVRGSAALVMALMAGPSADGAWCGVVGVPSFGAEAARGLGVDLERLVLVPDPGREWLSVVAALVDALTVVVVRPPGEVTSGEASRLAARLRTRGAMLIAYGSWPGSEARFEIETSTWTGLGEGEGLLTARRATVAVTGRRAAVRARRHQLWLPAPDGEIRPVERTTEHSADEWAEQIGAVG</sequence>
<dbReference type="Proteomes" id="UP001500190">
    <property type="component" value="Unassembled WGS sequence"/>
</dbReference>
<dbReference type="EMBL" id="BAAAND010000008">
    <property type="protein sequence ID" value="GAA1601920.1"/>
    <property type="molecule type" value="Genomic_DNA"/>
</dbReference>
<reference evidence="2 3" key="1">
    <citation type="journal article" date="2019" name="Int. J. Syst. Evol. Microbiol.">
        <title>The Global Catalogue of Microorganisms (GCM) 10K type strain sequencing project: providing services to taxonomists for standard genome sequencing and annotation.</title>
        <authorList>
            <consortium name="The Broad Institute Genomics Platform"/>
            <consortium name="The Broad Institute Genome Sequencing Center for Infectious Disease"/>
            <person name="Wu L."/>
            <person name="Ma J."/>
        </authorList>
    </citation>
    <scope>NUCLEOTIDE SEQUENCE [LARGE SCALE GENOMIC DNA]</scope>
    <source>
        <strain evidence="2 3">JCM 14304</strain>
    </source>
</reference>
<dbReference type="RefSeq" id="WP_344196894.1">
    <property type="nucleotide sequence ID" value="NZ_BAAAND010000008.1"/>
</dbReference>
<name>A0ABN2EBM6_9ACTN</name>
<organism evidence="2 3">
    <name type="scientific">Kribbella karoonensis</name>
    <dbReference type="NCBI Taxonomy" id="324851"/>
    <lineage>
        <taxon>Bacteria</taxon>
        <taxon>Bacillati</taxon>
        <taxon>Actinomycetota</taxon>
        <taxon>Actinomycetes</taxon>
        <taxon>Propionibacteriales</taxon>
        <taxon>Kribbellaceae</taxon>
        <taxon>Kribbella</taxon>
    </lineage>
</organism>
<evidence type="ECO:0008006" key="4">
    <source>
        <dbReference type="Google" id="ProtNLM"/>
    </source>
</evidence>
<comment type="caution">
    <text evidence="2">The sequence shown here is derived from an EMBL/GenBank/DDBJ whole genome shotgun (WGS) entry which is preliminary data.</text>
</comment>
<accession>A0ABN2EBM6</accession>
<feature type="region of interest" description="Disordered" evidence="1">
    <location>
        <begin position="25"/>
        <end position="52"/>
    </location>
</feature>
<feature type="region of interest" description="Disordered" evidence="1">
    <location>
        <begin position="68"/>
        <end position="102"/>
    </location>
</feature>
<keyword evidence="3" id="KW-1185">Reference proteome</keyword>
<feature type="compositionally biased region" description="Low complexity" evidence="1">
    <location>
        <begin position="25"/>
        <end position="34"/>
    </location>
</feature>